<dbReference type="RefSeq" id="WP_379876039.1">
    <property type="nucleotide sequence ID" value="NZ_JBHUIP010000009.1"/>
</dbReference>
<dbReference type="InterPro" id="IPR013078">
    <property type="entry name" value="His_Pase_superF_clade-1"/>
</dbReference>
<dbReference type="SUPFAM" id="SSF53254">
    <property type="entry name" value="Phosphoglycerate mutase-like"/>
    <property type="match status" value="1"/>
</dbReference>
<gene>
    <name evidence="1" type="ORF">ACFSM5_09235</name>
</gene>
<dbReference type="SMART" id="SM00855">
    <property type="entry name" value="PGAM"/>
    <property type="match status" value="1"/>
</dbReference>
<comment type="caution">
    <text evidence="1">The sequence shown here is derived from an EMBL/GenBank/DDBJ whole genome shotgun (WGS) entry which is preliminary data.</text>
</comment>
<dbReference type="CDD" id="cd07067">
    <property type="entry name" value="HP_PGM_like"/>
    <property type="match status" value="1"/>
</dbReference>
<accession>A0ABW5DPZ9</accession>
<evidence type="ECO:0000313" key="1">
    <source>
        <dbReference type="EMBL" id="MFD2263067.1"/>
    </source>
</evidence>
<proteinExistence type="predicted"/>
<keyword evidence="2" id="KW-1185">Reference proteome</keyword>
<dbReference type="PANTHER" id="PTHR47623:SF1">
    <property type="entry name" value="OS09G0287300 PROTEIN"/>
    <property type="match status" value="1"/>
</dbReference>
<reference evidence="2" key="1">
    <citation type="journal article" date="2019" name="Int. J. Syst. Evol. Microbiol.">
        <title>The Global Catalogue of Microorganisms (GCM) 10K type strain sequencing project: providing services to taxonomists for standard genome sequencing and annotation.</title>
        <authorList>
            <consortium name="The Broad Institute Genomics Platform"/>
            <consortium name="The Broad Institute Genome Sequencing Center for Infectious Disease"/>
            <person name="Wu L."/>
            <person name="Ma J."/>
        </authorList>
    </citation>
    <scope>NUCLEOTIDE SEQUENCE [LARGE SCALE GENOMIC DNA]</scope>
    <source>
        <strain evidence="2">CGMCC 1.19062</strain>
    </source>
</reference>
<name>A0ABW5DPZ9_9PROT</name>
<dbReference type="PANTHER" id="PTHR47623">
    <property type="entry name" value="OS09G0287300 PROTEIN"/>
    <property type="match status" value="1"/>
</dbReference>
<organism evidence="1 2">
    <name type="scientific">Lacibacterium aquatile</name>
    <dbReference type="NCBI Taxonomy" id="1168082"/>
    <lineage>
        <taxon>Bacteria</taxon>
        <taxon>Pseudomonadati</taxon>
        <taxon>Pseudomonadota</taxon>
        <taxon>Alphaproteobacteria</taxon>
        <taxon>Rhodospirillales</taxon>
        <taxon>Rhodospirillaceae</taxon>
    </lineage>
</organism>
<dbReference type="Proteomes" id="UP001597295">
    <property type="component" value="Unassembled WGS sequence"/>
</dbReference>
<dbReference type="Pfam" id="PF00300">
    <property type="entry name" value="His_Phos_1"/>
    <property type="match status" value="1"/>
</dbReference>
<sequence>MKRLYVLRHLKSDWEDETLDDHDRPLSKRGLRDGSALGAYCARAGIAPDLVLSSTALRTRETLAFVLPYLPKLPQLQLLGGLYLASADDILTQARQYGGQAERILIIGHNDGLHQFAARIYNTGPRQSGESLAAKYPTGAFSSFDIPLNRWQDLGWRSGDLQDYWTPKSERTEA</sequence>
<evidence type="ECO:0000313" key="2">
    <source>
        <dbReference type="Proteomes" id="UP001597295"/>
    </source>
</evidence>
<dbReference type="EMBL" id="JBHUIP010000009">
    <property type="protein sequence ID" value="MFD2263067.1"/>
    <property type="molecule type" value="Genomic_DNA"/>
</dbReference>
<dbReference type="Gene3D" id="3.40.50.1240">
    <property type="entry name" value="Phosphoglycerate mutase-like"/>
    <property type="match status" value="1"/>
</dbReference>
<dbReference type="InterPro" id="IPR029033">
    <property type="entry name" value="His_PPase_superfam"/>
</dbReference>
<protein>
    <submittedName>
        <fullName evidence="1">SixA phosphatase family protein</fullName>
    </submittedName>
</protein>